<evidence type="ECO:0000256" key="3">
    <source>
        <dbReference type="ARBA" id="ARBA00022771"/>
    </source>
</evidence>
<dbReference type="RefSeq" id="XP_072571897.1">
    <property type="nucleotide sequence ID" value="XM_072715796.1"/>
</dbReference>
<dbReference type="Proteomes" id="UP000261540">
    <property type="component" value="Unplaced"/>
</dbReference>
<dbReference type="GO" id="GO:0016973">
    <property type="term" value="P:poly(A)+ mRNA export from nucleus"/>
    <property type="evidence" value="ECO:0007669"/>
    <property type="project" value="TreeGrafter"/>
</dbReference>
<dbReference type="RefSeq" id="XP_072571968.1">
    <property type="nucleotide sequence ID" value="XM_072715867.1"/>
</dbReference>
<dbReference type="RefSeq" id="XP_072571898.1">
    <property type="nucleotide sequence ID" value="XM_072715797.1"/>
</dbReference>
<feature type="compositionally biased region" description="Acidic residues" evidence="6">
    <location>
        <begin position="157"/>
        <end position="172"/>
    </location>
</feature>
<feature type="region of interest" description="Disordered" evidence="6">
    <location>
        <begin position="722"/>
        <end position="741"/>
    </location>
</feature>
<feature type="region of interest" description="Disordered" evidence="6">
    <location>
        <begin position="784"/>
        <end position="805"/>
    </location>
</feature>
<dbReference type="RefSeq" id="XP_072571895.1">
    <property type="nucleotide sequence ID" value="XM_072715794.1"/>
</dbReference>
<evidence type="ECO:0000256" key="4">
    <source>
        <dbReference type="ARBA" id="ARBA00022833"/>
    </source>
</evidence>
<dbReference type="RefSeq" id="XP_072571969.1">
    <property type="nucleotide sequence ID" value="XM_072715868.1"/>
</dbReference>
<dbReference type="RefSeq" id="XP_072571892.1">
    <property type="nucleotide sequence ID" value="XM_072715791.1"/>
</dbReference>
<dbReference type="STRING" id="1676925.ENSPKIP00000033877"/>
<evidence type="ECO:0000256" key="6">
    <source>
        <dbReference type="SAM" id="MobiDB-lite"/>
    </source>
</evidence>
<dbReference type="InterPro" id="IPR000571">
    <property type="entry name" value="Znf_CCCH"/>
</dbReference>
<feature type="compositionally biased region" description="Basic and acidic residues" evidence="6">
    <location>
        <begin position="263"/>
        <end position="272"/>
    </location>
</feature>
<dbReference type="PROSITE" id="PS50103">
    <property type="entry name" value="ZF_C3H1"/>
    <property type="match status" value="1"/>
</dbReference>
<dbReference type="RefSeq" id="XP_072571900.1">
    <property type="nucleotide sequence ID" value="XM_072715799.1"/>
</dbReference>
<protein>
    <submittedName>
        <fullName evidence="8">Zinc finger CCCH-type containing 11A</fullName>
    </submittedName>
</protein>
<dbReference type="Ensembl" id="ENSPKIT00000014773.1">
    <property type="protein sequence ID" value="ENSPKIP00000033877.1"/>
    <property type="gene ID" value="ENSPKIG00000013419.1"/>
</dbReference>
<dbReference type="RefSeq" id="XP_072571966.1">
    <property type="nucleotide sequence ID" value="XM_072715865.1"/>
</dbReference>
<dbReference type="GeneID" id="111836723"/>
<keyword evidence="2" id="KW-0677">Repeat</keyword>
<dbReference type="RefSeq" id="XP_072571896.1">
    <property type="nucleotide sequence ID" value="XM_072715795.1"/>
</dbReference>
<dbReference type="KEGG" id="pki:111836723"/>
<dbReference type="GeneTree" id="ENSGT00920000149095"/>
<name>A0A3B3ST28_9TELE</name>
<dbReference type="RefSeq" id="XP_072571962.1">
    <property type="nucleotide sequence ID" value="XM_072715861.1"/>
</dbReference>
<dbReference type="FunFam" id="4.10.1000.10:FF:000024">
    <property type="entry name" value="Zinc finger CCCH domain-containing protein 11A"/>
    <property type="match status" value="1"/>
</dbReference>
<evidence type="ECO:0000313" key="8">
    <source>
        <dbReference type="Ensembl" id="ENSPKIP00000033877.1"/>
    </source>
</evidence>
<dbReference type="GO" id="GO:0008270">
    <property type="term" value="F:zinc ion binding"/>
    <property type="evidence" value="ECO:0007669"/>
    <property type="project" value="UniProtKB-KW"/>
</dbReference>
<dbReference type="Pfam" id="PF15663">
    <property type="entry name" value="zf-CCCH_3"/>
    <property type="match status" value="1"/>
</dbReference>
<keyword evidence="9" id="KW-1185">Reference proteome</keyword>
<dbReference type="RefSeq" id="XP_072571963.1">
    <property type="nucleotide sequence ID" value="XM_072715862.1"/>
</dbReference>
<evidence type="ECO:0000256" key="5">
    <source>
        <dbReference type="PROSITE-ProRule" id="PRU00723"/>
    </source>
</evidence>
<keyword evidence="3 5" id="KW-0863">Zinc-finger</keyword>
<dbReference type="RefSeq" id="XP_072571970.1">
    <property type="nucleotide sequence ID" value="XM_072715869.1"/>
</dbReference>
<dbReference type="AlphaFoldDB" id="A0A3B3ST28"/>
<dbReference type="RefSeq" id="XP_072571890.1">
    <property type="nucleotide sequence ID" value="XM_072715789.1"/>
</dbReference>
<feature type="region of interest" description="Disordered" evidence="6">
    <location>
        <begin position="142"/>
        <end position="179"/>
    </location>
</feature>
<dbReference type="PANTHER" id="PTHR15725:SF14">
    <property type="entry name" value="ZINC FINGER CCCH DOMAIN-CONTAINING PROTEIN 11A"/>
    <property type="match status" value="1"/>
</dbReference>
<dbReference type="OrthoDB" id="5395350at2759"/>
<keyword evidence="4 5" id="KW-0862">Zinc</keyword>
<reference evidence="8" key="1">
    <citation type="submission" date="2025-08" db="UniProtKB">
        <authorList>
            <consortium name="Ensembl"/>
        </authorList>
    </citation>
    <scope>IDENTIFICATION</scope>
</reference>
<dbReference type="RefSeq" id="XP_072571891.1">
    <property type="nucleotide sequence ID" value="XM_072715790.1"/>
</dbReference>
<evidence type="ECO:0000259" key="7">
    <source>
        <dbReference type="PROSITE" id="PS50103"/>
    </source>
</evidence>
<evidence type="ECO:0000256" key="1">
    <source>
        <dbReference type="ARBA" id="ARBA00022723"/>
    </source>
</evidence>
<dbReference type="InterPro" id="IPR041686">
    <property type="entry name" value="Znf-CCCH_3"/>
</dbReference>
<dbReference type="RefSeq" id="XP_072571899.1">
    <property type="nucleotide sequence ID" value="XM_072715798.1"/>
</dbReference>
<dbReference type="Gene3D" id="4.10.1000.10">
    <property type="entry name" value="Zinc finger, CCCH-type"/>
    <property type="match status" value="1"/>
</dbReference>
<organism evidence="8 9">
    <name type="scientific">Paramormyrops kingsleyae</name>
    <dbReference type="NCBI Taxonomy" id="1676925"/>
    <lineage>
        <taxon>Eukaryota</taxon>
        <taxon>Metazoa</taxon>
        <taxon>Chordata</taxon>
        <taxon>Craniata</taxon>
        <taxon>Vertebrata</taxon>
        <taxon>Euteleostomi</taxon>
        <taxon>Actinopterygii</taxon>
        <taxon>Neopterygii</taxon>
        <taxon>Teleostei</taxon>
        <taxon>Osteoglossocephala</taxon>
        <taxon>Osteoglossomorpha</taxon>
        <taxon>Osteoglossiformes</taxon>
        <taxon>Mormyridae</taxon>
        <taxon>Paramormyrops</taxon>
    </lineage>
</organism>
<feature type="region of interest" description="Disordered" evidence="6">
    <location>
        <begin position="348"/>
        <end position="379"/>
    </location>
</feature>
<keyword evidence="1 5" id="KW-0479">Metal-binding</keyword>
<feature type="domain" description="C3H1-type" evidence="7">
    <location>
        <begin position="7"/>
        <end position="29"/>
    </location>
</feature>
<proteinExistence type="predicted"/>
<dbReference type="RefSeq" id="XP_072571889.1">
    <property type="nucleotide sequence ID" value="XM_072715788.1"/>
</dbReference>
<dbReference type="RefSeq" id="XP_072571894.1">
    <property type="nucleotide sequence ID" value="XM_072715793.1"/>
</dbReference>
<reference evidence="8" key="2">
    <citation type="submission" date="2025-09" db="UniProtKB">
        <authorList>
            <consortium name="Ensembl"/>
        </authorList>
    </citation>
    <scope>IDENTIFICATION</scope>
</reference>
<dbReference type="RefSeq" id="XP_072571967.1">
    <property type="nucleotide sequence ID" value="XM_072715866.1"/>
</dbReference>
<dbReference type="GeneID" id="140592354"/>
<feature type="compositionally biased region" description="Polar residues" evidence="6">
    <location>
        <begin position="354"/>
        <end position="365"/>
    </location>
</feature>
<feature type="region of interest" description="Disordered" evidence="6">
    <location>
        <begin position="261"/>
        <end position="291"/>
    </location>
</feature>
<evidence type="ECO:0000256" key="2">
    <source>
        <dbReference type="ARBA" id="ARBA00022737"/>
    </source>
</evidence>
<dbReference type="RefSeq" id="XP_072571961.1">
    <property type="nucleotide sequence ID" value="XM_072715860.1"/>
</dbReference>
<accession>A0A3B3ST28</accession>
<sequence>MTNHGDDCYFYFYSTCTKGDSCPFRHCEAAMGSETVCNLWQENRCFRKICKFRHMEIKKKRSEIPCYWENQPAGCQKPHCAFHHEKPRFIDGVYVPPSKVPILRKEGGEEALLIDPLPPAPAPIASPANPQLRGVIKTETLENVPSPTHPPVVINTVDDEDEDEDDQFSEEGDDHKAGSDALRIVSSRKLSNNQGDSLNFGIKTLEEIRLRKALKANLKKSGQLSVQAYSNNGMNVEKENIRASLTSAILTAKEDCQLLTENPPKRQIGDRLGKRKVSPGDQLVSASIDEPEETDFPLKRRLGERLAQKSVRNRLGLPVESACSETDTCTDVKLHGEIRIKTLEEIKQEKASRSQEQARTGSICTTAKPPGPLKRPGKALASPDIWKYSEVFHAKKKLEAKKIASDSEASLSEKKDILVDMGPQDEASAKMEEVRVKTLDEIRREKAARMQAKVQDAQTEKQPSIDKGFPKRRILRINKSMATDAVKINEQKTHASMEQSTGTVDIKMIATNGKACSSGENVNVKSFEEIMREKKLRKQQMEQVDSSLQSQHSSVLAQEQAIQKGKSLIAARPGGSSIPPESSTKPKALLGGGQQMIALKQKESAPVPPAEQNIVVSTSLEKQVDPPSTSPINFISLRKRSPPVPLPVHNLVPVEPQAQEVVLKKSAGQLPEPKVRPKLNVKPSIMKLATQVQLTQKRREPESPRSAVAAVKPLNSTAVAIQSREPSCNRPAMSASTGTLDTNVQGSSQVLKSLVMEYSVQGPGDLALDLEESSRLQPQVVSITDQRGTTYEPAVSPTKDTSKSTFAICKTPSHGKARRLSTVSARASSSAVDDFDELMNEFTDDRLEDEMELDPGKGEDDLLLELSEMIDS</sequence>
<feature type="zinc finger region" description="C3H1-type" evidence="5">
    <location>
        <begin position="7"/>
        <end position="29"/>
    </location>
</feature>
<evidence type="ECO:0000313" key="9">
    <source>
        <dbReference type="Proteomes" id="UP000261540"/>
    </source>
</evidence>
<dbReference type="RefSeq" id="XP_072571893.1">
    <property type="nucleotide sequence ID" value="XM_072715792.1"/>
</dbReference>
<dbReference type="RefSeq" id="XP_072571964.1">
    <property type="nucleotide sequence ID" value="XM_072715863.1"/>
</dbReference>
<dbReference type="RefSeq" id="XP_072571960.1">
    <property type="nucleotide sequence ID" value="XM_072715859.1"/>
</dbReference>
<dbReference type="RefSeq" id="XP_072571965.1">
    <property type="nucleotide sequence ID" value="XM_072715864.1"/>
</dbReference>
<dbReference type="PANTHER" id="PTHR15725">
    <property type="entry name" value="ZN-FINGER, C-X8-C-X5-C-X3-H TYPE-CONTAINING"/>
    <property type="match status" value="1"/>
</dbReference>